<sequence length="276" mass="31549">MSRLISGNILIALLVFFSVYFCLGHVLEPQYGLNEELTQEAVDTDSTCPNNVMSCTRTDVNSCCSPKYGLLVLSLQWDLHHGPSEKFTIHGLWPSRCDKERTPKNGCDSSRTVDKVDDIIMNLNRTLYSEMKSLWPSNKGNDNKFWVHEWNKHGTCVTTLDPNCYDKDKYANGTDKIDYFATVVELSKKYNVYEYLKKHDIVPVPRETNGNPPTKRYKPEEFIGAIEAEFGFKPSLTCGRGGKLMEVRLFFHVKNKDVYMPMDSVGGWLCLLLFSE</sequence>
<dbReference type="OrthoDB" id="435754at2759"/>
<dbReference type="Pfam" id="PF00445">
    <property type="entry name" value="Ribonuclease_T2"/>
    <property type="match status" value="1"/>
</dbReference>
<feature type="signal peptide" evidence="6">
    <location>
        <begin position="1"/>
        <end position="24"/>
    </location>
</feature>
<keyword evidence="6" id="KW-0732">Signal</keyword>
<evidence type="ECO:0000256" key="4">
    <source>
        <dbReference type="PIRSR" id="PIRSR633697-1"/>
    </source>
</evidence>
<dbReference type="Gene3D" id="3.90.730.10">
    <property type="entry name" value="Ribonuclease T2-like"/>
    <property type="match status" value="1"/>
</dbReference>
<name>A0A1R1PN64_ZANCU</name>
<keyword evidence="3" id="KW-1015">Disulfide bond</keyword>
<comment type="caution">
    <text evidence="7">The sequence shown here is derived from an EMBL/GenBank/DDBJ whole genome shotgun (WGS) entry which is preliminary data.</text>
</comment>
<comment type="similarity">
    <text evidence="1 5">Belongs to the RNase T2 family.</text>
</comment>
<dbReference type="GO" id="GO:0006401">
    <property type="term" value="P:RNA catabolic process"/>
    <property type="evidence" value="ECO:0007669"/>
    <property type="project" value="TreeGrafter"/>
</dbReference>
<evidence type="ECO:0000313" key="7">
    <source>
        <dbReference type="EMBL" id="OMH82406.1"/>
    </source>
</evidence>
<evidence type="ECO:0000256" key="3">
    <source>
        <dbReference type="ARBA" id="ARBA00023157"/>
    </source>
</evidence>
<dbReference type="PANTHER" id="PTHR11240:SF22">
    <property type="entry name" value="RIBONUCLEASE T2"/>
    <property type="match status" value="1"/>
</dbReference>
<dbReference type="PANTHER" id="PTHR11240">
    <property type="entry name" value="RIBONUCLEASE T2"/>
    <property type="match status" value="1"/>
</dbReference>
<evidence type="ECO:0000313" key="8">
    <source>
        <dbReference type="Proteomes" id="UP000188320"/>
    </source>
</evidence>
<dbReference type="EMBL" id="LSSK01000671">
    <property type="protein sequence ID" value="OMH82406.1"/>
    <property type="molecule type" value="Genomic_DNA"/>
</dbReference>
<dbReference type="EC" id="4.6.1.19" evidence="2"/>
<evidence type="ECO:0000256" key="2">
    <source>
        <dbReference type="ARBA" id="ARBA00012571"/>
    </source>
</evidence>
<evidence type="ECO:0000256" key="6">
    <source>
        <dbReference type="SAM" id="SignalP"/>
    </source>
</evidence>
<dbReference type="Proteomes" id="UP000188320">
    <property type="component" value="Unassembled WGS sequence"/>
</dbReference>
<dbReference type="CDD" id="cd01061">
    <property type="entry name" value="RNase_T2_euk"/>
    <property type="match status" value="1"/>
</dbReference>
<gene>
    <name evidence="7" type="ORF">AX774_g4110</name>
</gene>
<dbReference type="InterPro" id="IPR001568">
    <property type="entry name" value="RNase_T2-like"/>
</dbReference>
<feature type="active site" evidence="4">
    <location>
        <position position="90"/>
    </location>
</feature>
<dbReference type="GO" id="GO:0033897">
    <property type="term" value="F:ribonuclease T2 activity"/>
    <property type="evidence" value="ECO:0007669"/>
    <property type="project" value="UniProtKB-EC"/>
</dbReference>
<dbReference type="PROSITE" id="PS00530">
    <property type="entry name" value="RNASE_T2_1"/>
    <property type="match status" value="1"/>
</dbReference>
<dbReference type="InterPro" id="IPR033130">
    <property type="entry name" value="RNase_T2_His_AS_2"/>
</dbReference>
<dbReference type="AlphaFoldDB" id="A0A1R1PN64"/>
<protein>
    <recommendedName>
        <fullName evidence="2">ribonuclease T2</fullName>
        <ecNumber evidence="2">4.6.1.19</ecNumber>
    </recommendedName>
</protein>
<evidence type="ECO:0000256" key="1">
    <source>
        <dbReference type="ARBA" id="ARBA00007469"/>
    </source>
</evidence>
<evidence type="ECO:0000256" key="5">
    <source>
        <dbReference type="RuleBase" id="RU004328"/>
    </source>
</evidence>
<dbReference type="InterPro" id="IPR033697">
    <property type="entry name" value="Ribonuclease_T2_eukaryotic"/>
</dbReference>
<dbReference type="InterPro" id="IPR018188">
    <property type="entry name" value="RNase_T2_His_AS_1"/>
</dbReference>
<reference evidence="8" key="1">
    <citation type="submission" date="2017-01" db="EMBL/GenBank/DDBJ databases">
        <authorList>
            <person name="Wang Y."/>
            <person name="White M."/>
            <person name="Kvist S."/>
            <person name="Moncalvo J.-M."/>
        </authorList>
    </citation>
    <scope>NUCLEOTIDE SEQUENCE [LARGE SCALE GENOMIC DNA]</scope>
    <source>
        <strain evidence="8">COL-18-3</strain>
    </source>
</reference>
<organism evidence="7 8">
    <name type="scientific">Zancudomyces culisetae</name>
    <name type="common">Gut fungus</name>
    <name type="synonym">Smittium culisetae</name>
    <dbReference type="NCBI Taxonomy" id="1213189"/>
    <lineage>
        <taxon>Eukaryota</taxon>
        <taxon>Fungi</taxon>
        <taxon>Fungi incertae sedis</taxon>
        <taxon>Zoopagomycota</taxon>
        <taxon>Kickxellomycotina</taxon>
        <taxon>Harpellomycetes</taxon>
        <taxon>Harpellales</taxon>
        <taxon>Legeriomycetaceae</taxon>
        <taxon>Zancudomyces</taxon>
    </lineage>
</organism>
<dbReference type="GO" id="GO:0003723">
    <property type="term" value="F:RNA binding"/>
    <property type="evidence" value="ECO:0007669"/>
    <property type="project" value="InterPro"/>
</dbReference>
<feature type="active site" evidence="4">
    <location>
        <position position="149"/>
    </location>
</feature>
<accession>A0A1R1PN64</accession>
<dbReference type="SUPFAM" id="SSF55895">
    <property type="entry name" value="Ribonuclease Rh-like"/>
    <property type="match status" value="1"/>
</dbReference>
<feature type="chain" id="PRO_5012300175" description="ribonuclease T2" evidence="6">
    <location>
        <begin position="25"/>
        <end position="276"/>
    </location>
</feature>
<keyword evidence="8" id="KW-1185">Reference proteome</keyword>
<dbReference type="GO" id="GO:0005576">
    <property type="term" value="C:extracellular region"/>
    <property type="evidence" value="ECO:0007669"/>
    <property type="project" value="TreeGrafter"/>
</dbReference>
<dbReference type="PROSITE" id="PS00531">
    <property type="entry name" value="RNASE_T2_2"/>
    <property type="match status" value="1"/>
</dbReference>
<feature type="active site" evidence="4">
    <location>
        <position position="153"/>
    </location>
</feature>
<proteinExistence type="inferred from homology"/>
<dbReference type="InterPro" id="IPR036430">
    <property type="entry name" value="RNase_T2-like_sf"/>
</dbReference>